<dbReference type="InParanoid" id="A0A136J2Z8"/>
<reference evidence="2" key="1">
    <citation type="submission" date="2016-02" db="EMBL/GenBank/DDBJ databases">
        <title>Draft genome sequence of Microdochium bolleyi, a fungal endophyte of beachgrass.</title>
        <authorList>
            <consortium name="DOE Joint Genome Institute"/>
            <person name="David A.S."/>
            <person name="May G."/>
            <person name="Haridas S."/>
            <person name="Lim J."/>
            <person name="Wang M."/>
            <person name="Labutti K."/>
            <person name="Lipzen A."/>
            <person name="Barry K."/>
            <person name="Grigoriev I.V."/>
        </authorList>
    </citation>
    <scope>NUCLEOTIDE SEQUENCE [LARGE SCALE GENOMIC DNA]</scope>
    <source>
        <strain evidence="2">J235TASD1</strain>
    </source>
</reference>
<sequence>MRTCHIGRVPDLALAHWCSASTPAKVRRRHRRSLTLARWWRRRVAFAGLIQLVCNAVVSSGPSPSVLPDTSSDNAPSCCRTLLPTALLRPSYAADPSVYGTVHTCPRRRPRSPHWESPADLTNPSTPALLARLAKATIPPGVIRRATPPAHIDCPLRNNEGCRASLLPLSLRPLGSAACPLSEPRPR</sequence>
<evidence type="ECO:0000313" key="2">
    <source>
        <dbReference type="Proteomes" id="UP000070501"/>
    </source>
</evidence>
<dbReference type="Proteomes" id="UP000070501">
    <property type="component" value="Unassembled WGS sequence"/>
</dbReference>
<dbReference type="AlphaFoldDB" id="A0A136J2Z8"/>
<dbReference type="EMBL" id="KQ964250">
    <property type="protein sequence ID" value="KXJ91571.1"/>
    <property type="molecule type" value="Genomic_DNA"/>
</dbReference>
<proteinExistence type="predicted"/>
<accession>A0A136J2Z8</accession>
<keyword evidence="2" id="KW-1185">Reference proteome</keyword>
<gene>
    <name evidence="1" type="ORF">Micbo1qcDRAFT_163339</name>
</gene>
<organism evidence="1 2">
    <name type="scientific">Microdochium bolleyi</name>
    <dbReference type="NCBI Taxonomy" id="196109"/>
    <lineage>
        <taxon>Eukaryota</taxon>
        <taxon>Fungi</taxon>
        <taxon>Dikarya</taxon>
        <taxon>Ascomycota</taxon>
        <taxon>Pezizomycotina</taxon>
        <taxon>Sordariomycetes</taxon>
        <taxon>Xylariomycetidae</taxon>
        <taxon>Xylariales</taxon>
        <taxon>Microdochiaceae</taxon>
        <taxon>Microdochium</taxon>
    </lineage>
</organism>
<evidence type="ECO:0000313" key="1">
    <source>
        <dbReference type="EMBL" id="KXJ91571.1"/>
    </source>
</evidence>
<name>A0A136J2Z8_9PEZI</name>
<protein>
    <submittedName>
        <fullName evidence="1">Uncharacterized protein</fullName>
    </submittedName>
</protein>